<evidence type="ECO:0000313" key="4">
    <source>
        <dbReference type="Proteomes" id="UP000001555"/>
    </source>
</evidence>
<reference evidence="3" key="2">
    <citation type="submission" date="2020-05" db="UniProtKB">
        <authorList>
            <consortium name="EnsemblMetazoa"/>
        </authorList>
    </citation>
    <scope>IDENTIFICATION</scope>
    <source>
        <strain evidence="3">wikel</strain>
    </source>
</reference>
<reference evidence="2 4" key="1">
    <citation type="submission" date="2008-03" db="EMBL/GenBank/DDBJ databases">
        <title>Annotation of Ixodes scapularis.</title>
        <authorList>
            <consortium name="Ixodes scapularis Genome Project Consortium"/>
            <person name="Caler E."/>
            <person name="Hannick L.I."/>
            <person name="Bidwell S."/>
            <person name="Joardar V."/>
            <person name="Thiagarajan M."/>
            <person name="Amedeo P."/>
            <person name="Galinsky K.J."/>
            <person name="Schobel S."/>
            <person name="Inman J."/>
            <person name="Hostetler J."/>
            <person name="Miller J."/>
            <person name="Hammond M."/>
            <person name="Megy K."/>
            <person name="Lawson D."/>
            <person name="Kodira C."/>
            <person name="Sutton G."/>
            <person name="Meyer J."/>
            <person name="Hill C.A."/>
            <person name="Birren B."/>
            <person name="Nene V."/>
            <person name="Collins F."/>
            <person name="Alarcon-Chaidez F."/>
            <person name="Wikel S."/>
            <person name="Strausberg R."/>
        </authorList>
    </citation>
    <scope>NUCLEOTIDE SEQUENCE [LARGE SCALE GENOMIC DNA]</scope>
    <source>
        <strain evidence="4">Wikel</strain>
        <strain evidence="2">Wikel colony</strain>
    </source>
</reference>
<gene>
    <name evidence="2" type="ORF">IscW_ISCW013661</name>
</gene>
<evidence type="ECO:0000313" key="3">
    <source>
        <dbReference type="EnsemblMetazoa" id="ISCW013661-PA"/>
    </source>
</evidence>
<proteinExistence type="predicted"/>
<dbReference type="EMBL" id="DS946083">
    <property type="protein sequence ID" value="EEC18644.1"/>
    <property type="molecule type" value="Genomic_DNA"/>
</dbReference>
<feature type="region of interest" description="Disordered" evidence="1">
    <location>
        <begin position="40"/>
        <end position="75"/>
    </location>
</feature>
<dbReference type="HOGENOM" id="CLU_2673876_0_0_1"/>
<sequence length="75" mass="7587">MPATKDVDGHGEGSTLAPMPGPVSTYGRVDSATAVDAARLQAAPGTSDPNPKTRCGDAVGEDPSRQRSGYVDGLC</sequence>
<dbReference type="VEuPathDB" id="VectorBase:ISCI013661"/>
<feature type="compositionally biased region" description="Basic and acidic residues" evidence="1">
    <location>
        <begin position="1"/>
        <end position="11"/>
    </location>
</feature>
<organism>
    <name type="scientific">Ixodes scapularis</name>
    <name type="common">Black-legged tick</name>
    <name type="synonym">Deer tick</name>
    <dbReference type="NCBI Taxonomy" id="6945"/>
    <lineage>
        <taxon>Eukaryota</taxon>
        <taxon>Metazoa</taxon>
        <taxon>Ecdysozoa</taxon>
        <taxon>Arthropoda</taxon>
        <taxon>Chelicerata</taxon>
        <taxon>Arachnida</taxon>
        <taxon>Acari</taxon>
        <taxon>Parasitiformes</taxon>
        <taxon>Ixodida</taxon>
        <taxon>Ixodoidea</taxon>
        <taxon>Ixodidae</taxon>
        <taxon>Ixodinae</taxon>
        <taxon>Ixodes</taxon>
    </lineage>
</organism>
<dbReference type="EMBL" id="ABJB010793981">
    <property type="status" value="NOT_ANNOTATED_CDS"/>
    <property type="molecule type" value="Genomic_DNA"/>
</dbReference>
<dbReference type="VEuPathDB" id="VectorBase:ISCW013661"/>
<name>B7QIH2_IXOSC</name>
<accession>B7QIH2</accession>
<dbReference type="PaxDb" id="6945-B7QIH2"/>
<dbReference type="AlphaFoldDB" id="B7QIH2"/>
<dbReference type="InParanoid" id="B7QIH2"/>
<feature type="region of interest" description="Disordered" evidence="1">
    <location>
        <begin position="1"/>
        <end position="28"/>
    </location>
</feature>
<dbReference type="EnsemblMetazoa" id="ISCW013661-RA">
    <property type="protein sequence ID" value="ISCW013661-PA"/>
    <property type="gene ID" value="ISCW013661"/>
</dbReference>
<dbReference type="Proteomes" id="UP000001555">
    <property type="component" value="Unassembled WGS sequence"/>
</dbReference>
<evidence type="ECO:0000313" key="2">
    <source>
        <dbReference type="EMBL" id="EEC18644.1"/>
    </source>
</evidence>
<evidence type="ECO:0000256" key="1">
    <source>
        <dbReference type="SAM" id="MobiDB-lite"/>
    </source>
</evidence>
<keyword evidence="4" id="KW-1185">Reference proteome</keyword>
<protein>
    <submittedName>
        <fullName evidence="2 3">Uncharacterized protein</fullName>
    </submittedName>
</protein>